<evidence type="ECO:0000256" key="1">
    <source>
        <dbReference type="SAM" id="MobiDB-lite"/>
    </source>
</evidence>
<organism evidence="2 3">
    <name type="scientific">Burkholderia multivorans CGD2</name>
    <dbReference type="NCBI Taxonomy" id="513052"/>
    <lineage>
        <taxon>Bacteria</taxon>
        <taxon>Pseudomonadati</taxon>
        <taxon>Pseudomonadota</taxon>
        <taxon>Betaproteobacteria</taxon>
        <taxon>Burkholderiales</taxon>
        <taxon>Burkholderiaceae</taxon>
        <taxon>Burkholderia</taxon>
        <taxon>Burkholderia cepacia complex</taxon>
    </lineage>
</organism>
<evidence type="ECO:0000313" key="3">
    <source>
        <dbReference type="Proteomes" id="UP000004535"/>
    </source>
</evidence>
<comment type="caution">
    <text evidence="2">The sequence shown here is derived from an EMBL/GenBank/DDBJ whole genome shotgun (WGS) entry which is preliminary data.</text>
</comment>
<dbReference type="AlphaFoldDB" id="B9BTR1"/>
<accession>B9BTR1</accession>
<dbReference type="Proteomes" id="UP000004535">
    <property type="component" value="Unassembled WGS sequence"/>
</dbReference>
<evidence type="ECO:0000313" key="2">
    <source>
        <dbReference type="EMBL" id="EEE05829.1"/>
    </source>
</evidence>
<feature type="region of interest" description="Disordered" evidence="1">
    <location>
        <begin position="1"/>
        <end position="44"/>
    </location>
</feature>
<protein>
    <submittedName>
        <fullName evidence="2">Uncharacterized protein</fullName>
    </submittedName>
</protein>
<gene>
    <name evidence="2" type="ORF">BURMUCGD2_0758</name>
</gene>
<name>B9BTR1_9BURK</name>
<proteinExistence type="predicted"/>
<dbReference type="EMBL" id="ACFC01000008">
    <property type="protein sequence ID" value="EEE05829.1"/>
    <property type="molecule type" value="Genomic_DNA"/>
</dbReference>
<sequence length="44" mass="4589">MRIHQTVDCARIPAAPASTKKDPARTSGPGPVGLRAFDAFGAPR</sequence>
<reference evidence="2 3" key="1">
    <citation type="journal article" date="2012" name="J. Bacteriol.">
        <title>Draft Genome Sequence Determination for Cystic Fibrosis and Chronic Granulomatous Disease Burkholderia multivorans Isolates.</title>
        <authorList>
            <person name="Varga J.J."/>
            <person name="Losada L."/>
            <person name="Zelazny A.M."/>
            <person name="Brinkac L."/>
            <person name="Harkins D."/>
            <person name="Radune D."/>
            <person name="Hostetler J."/>
            <person name="Sampaio E.P."/>
            <person name="Ronning C.M."/>
            <person name="Nierman W.C."/>
            <person name="Greenberg D.E."/>
            <person name="Holland S.M."/>
            <person name="Goldberg J.B."/>
        </authorList>
    </citation>
    <scope>NUCLEOTIDE SEQUENCE [LARGE SCALE GENOMIC DNA]</scope>
    <source>
        <strain evidence="2 3">CGD2</strain>
    </source>
</reference>